<sequence>MLGFVIYGIGYFVVTLLIQYMLFKLRKNHNHGPNGIWVGSSAIIVLCVIGIINYKICYLAAILGFICADEAGKAVGWH</sequence>
<organism evidence="2">
    <name type="scientific">Mediterraneibacter gnavus CAG:126</name>
    <dbReference type="NCBI Taxonomy" id="1263106"/>
    <lineage>
        <taxon>Bacteria</taxon>
        <taxon>Bacillati</taxon>
        <taxon>Bacillota</taxon>
        <taxon>Clostridia</taxon>
        <taxon>Lachnospirales</taxon>
        <taxon>Lachnospiraceae</taxon>
        <taxon>Mediterraneibacter</taxon>
    </lineage>
</organism>
<keyword evidence="1" id="KW-1133">Transmembrane helix</keyword>
<protein>
    <submittedName>
        <fullName evidence="2">Uncharacterized protein</fullName>
    </submittedName>
</protein>
<gene>
    <name evidence="2" type="ORF">BN481_01777</name>
</gene>
<dbReference type="AlphaFoldDB" id="R5TL77"/>
<evidence type="ECO:0000256" key="1">
    <source>
        <dbReference type="SAM" id="Phobius"/>
    </source>
</evidence>
<evidence type="ECO:0000313" key="2">
    <source>
        <dbReference type="EMBL" id="CCZ66468.1"/>
    </source>
</evidence>
<reference evidence="2" key="1">
    <citation type="submission" date="2012-11" db="EMBL/GenBank/DDBJ databases">
        <title>Dependencies among metagenomic species, viruses, plasmids and units of genetic variation.</title>
        <authorList>
            <person name="Nielsen H.B."/>
            <person name="Almeida M."/>
            <person name="Juncker A.S."/>
            <person name="Rasmussen S."/>
            <person name="Li J."/>
            <person name="Sunagawa S."/>
            <person name="Plichta D."/>
            <person name="Gautier L."/>
            <person name="Le Chatelier E."/>
            <person name="Peletier E."/>
            <person name="Bonde I."/>
            <person name="Nielsen T."/>
            <person name="Manichanh C."/>
            <person name="Arumugam M."/>
            <person name="Batto J."/>
            <person name="Santos M.B.Q.D."/>
            <person name="Blom N."/>
            <person name="Borruel N."/>
            <person name="Burgdorf K.S."/>
            <person name="Boumezbeur F."/>
            <person name="Casellas F."/>
            <person name="Dore J."/>
            <person name="Guarner F."/>
            <person name="Hansen T."/>
            <person name="Hildebrand F."/>
            <person name="Kaas R.S."/>
            <person name="Kennedy S."/>
            <person name="Kristiansen K."/>
            <person name="Kultima J.R."/>
            <person name="Leonard P."/>
            <person name="Levenez F."/>
            <person name="Lund O."/>
            <person name="Moumen B."/>
            <person name="Le Paslier D."/>
            <person name="Pons N."/>
            <person name="Pedersen O."/>
            <person name="Prifti E."/>
            <person name="Qin J."/>
            <person name="Raes J."/>
            <person name="Tap J."/>
            <person name="Tims S."/>
            <person name="Ussery D.W."/>
            <person name="Yamada T."/>
            <person name="MetaHit consortium"/>
            <person name="Renault P."/>
            <person name="Sicheritz-Ponten T."/>
            <person name="Bork P."/>
            <person name="Wang J."/>
            <person name="Brunak S."/>
            <person name="Ehrlich S.D."/>
        </authorList>
    </citation>
    <scope>NUCLEOTIDE SEQUENCE [LARGE SCALE GENOMIC DNA]</scope>
</reference>
<keyword evidence="1" id="KW-0472">Membrane</keyword>
<comment type="caution">
    <text evidence="2">The sequence shown here is derived from an EMBL/GenBank/DDBJ whole genome shotgun (WGS) entry which is preliminary data.</text>
</comment>
<keyword evidence="1" id="KW-0812">Transmembrane</keyword>
<dbReference type="EMBL" id="CBAL010000018">
    <property type="protein sequence ID" value="CCZ66468.1"/>
    <property type="molecule type" value="Genomic_DNA"/>
</dbReference>
<feature type="transmembrane region" description="Helical" evidence="1">
    <location>
        <begin position="6"/>
        <end position="23"/>
    </location>
</feature>
<accession>R5TL77</accession>
<dbReference type="Proteomes" id="UP000018114">
    <property type="component" value="Unassembled WGS sequence"/>
</dbReference>
<proteinExistence type="predicted"/>
<name>R5TL77_MEDGN</name>